<comment type="subcellular location">
    <subcellularLocation>
        <location evidence="1">Membrane</location>
        <topology evidence="1">Single-pass type I membrane protein</topology>
    </subcellularLocation>
</comment>
<evidence type="ECO:0000256" key="4">
    <source>
        <dbReference type="ARBA" id="ARBA00022741"/>
    </source>
</evidence>
<keyword evidence="8 10" id="KW-0141">cGMP biosynthesis</keyword>
<proteinExistence type="inferred from homology"/>
<dbReference type="InterPro" id="IPR050401">
    <property type="entry name" value="Cyclic_nucleotide_synthase"/>
</dbReference>
<evidence type="ECO:0000256" key="2">
    <source>
        <dbReference type="ARBA" id="ARBA00012202"/>
    </source>
</evidence>
<evidence type="ECO:0000256" key="3">
    <source>
        <dbReference type="ARBA" id="ARBA00022692"/>
    </source>
</evidence>
<dbReference type="SUPFAM" id="SSF53822">
    <property type="entry name" value="Periplasmic binding protein-like I"/>
    <property type="match status" value="1"/>
</dbReference>
<feature type="compositionally biased region" description="Polar residues" evidence="11">
    <location>
        <begin position="1455"/>
        <end position="1467"/>
    </location>
</feature>
<feature type="compositionally biased region" description="Basic and acidic residues" evidence="11">
    <location>
        <begin position="1353"/>
        <end position="1365"/>
    </location>
</feature>
<keyword evidence="3" id="KW-0812">Transmembrane</keyword>
<feature type="region of interest" description="Disordered" evidence="11">
    <location>
        <begin position="1352"/>
        <end position="1371"/>
    </location>
</feature>
<dbReference type="PANTHER" id="PTHR11920:SF501">
    <property type="entry name" value="GUANYLATE CYCLASE 32E"/>
    <property type="match status" value="1"/>
</dbReference>
<dbReference type="CDD" id="cd07302">
    <property type="entry name" value="CHD"/>
    <property type="match status" value="1"/>
</dbReference>
<name>A0AAE1CRR8_9GAST</name>
<dbReference type="Pfam" id="PF07714">
    <property type="entry name" value="PK_Tyr_Ser-Thr"/>
    <property type="match status" value="1"/>
</dbReference>
<feature type="region of interest" description="Disordered" evidence="11">
    <location>
        <begin position="1002"/>
        <end position="1098"/>
    </location>
</feature>
<evidence type="ECO:0000256" key="5">
    <source>
        <dbReference type="ARBA" id="ARBA00022989"/>
    </source>
</evidence>
<organism evidence="14 15">
    <name type="scientific">Elysia crispata</name>
    <name type="common">lettuce slug</name>
    <dbReference type="NCBI Taxonomy" id="231223"/>
    <lineage>
        <taxon>Eukaryota</taxon>
        <taxon>Metazoa</taxon>
        <taxon>Spiralia</taxon>
        <taxon>Lophotrochozoa</taxon>
        <taxon>Mollusca</taxon>
        <taxon>Gastropoda</taxon>
        <taxon>Heterobranchia</taxon>
        <taxon>Euthyneura</taxon>
        <taxon>Panpulmonata</taxon>
        <taxon>Sacoglossa</taxon>
        <taxon>Placobranchoidea</taxon>
        <taxon>Plakobranchidae</taxon>
        <taxon>Elysia</taxon>
    </lineage>
</organism>
<evidence type="ECO:0000259" key="13">
    <source>
        <dbReference type="PROSITE" id="PS50125"/>
    </source>
</evidence>
<dbReference type="GO" id="GO:0007168">
    <property type="term" value="P:receptor guanylyl cyclase signaling pathway"/>
    <property type="evidence" value="ECO:0007669"/>
    <property type="project" value="TreeGrafter"/>
</dbReference>
<gene>
    <name evidence="14" type="ORF">RRG08_047792</name>
</gene>
<keyword evidence="4" id="KW-0547">Nucleotide-binding</keyword>
<feature type="region of interest" description="Disordered" evidence="11">
    <location>
        <begin position="1221"/>
        <end position="1270"/>
    </location>
</feature>
<feature type="compositionally biased region" description="Low complexity" evidence="11">
    <location>
        <begin position="1129"/>
        <end position="1148"/>
    </location>
</feature>
<feature type="region of interest" description="Disordered" evidence="11">
    <location>
        <begin position="1428"/>
        <end position="1467"/>
    </location>
</feature>
<evidence type="ECO:0000256" key="1">
    <source>
        <dbReference type="ARBA" id="ARBA00004479"/>
    </source>
</evidence>
<dbReference type="InterPro" id="IPR028082">
    <property type="entry name" value="Peripla_BP_I"/>
</dbReference>
<dbReference type="InterPro" id="IPR000719">
    <property type="entry name" value="Prot_kinase_dom"/>
</dbReference>
<dbReference type="InterPro" id="IPR011009">
    <property type="entry name" value="Kinase-like_dom_sf"/>
</dbReference>
<dbReference type="Gene3D" id="3.30.70.1230">
    <property type="entry name" value="Nucleotide cyclase"/>
    <property type="match status" value="1"/>
</dbReference>
<evidence type="ECO:0000256" key="8">
    <source>
        <dbReference type="ARBA" id="ARBA00023293"/>
    </source>
</evidence>
<keyword evidence="5" id="KW-1133">Transmembrane helix</keyword>
<protein>
    <recommendedName>
        <fullName evidence="2 10">Guanylate cyclase</fullName>
        <ecNumber evidence="2 10">4.6.1.2</ecNumber>
    </recommendedName>
</protein>
<reference evidence="14" key="1">
    <citation type="journal article" date="2023" name="G3 (Bethesda)">
        <title>A reference genome for the long-term kleptoplast-retaining sea slug Elysia crispata morphotype clarki.</title>
        <authorList>
            <person name="Eastman K.E."/>
            <person name="Pendleton A.L."/>
            <person name="Shaikh M.A."/>
            <person name="Suttiyut T."/>
            <person name="Ogas R."/>
            <person name="Tomko P."/>
            <person name="Gavelis G."/>
            <person name="Widhalm J.R."/>
            <person name="Wisecaver J.H."/>
        </authorList>
    </citation>
    <scope>NUCLEOTIDE SEQUENCE</scope>
    <source>
        <strain evidence="14">ECLA1</strain>
    </source>
</reference>
<dbReference type="InterPro" id="IPR018297">
    <property type="entry name" value="A/G_cyclase_CS"/>
</dbReference>
<dbReference type="PROSITE" id="PS50011">
    <property type="entry name" value="PROTEIN_KINASE_DOM"/>
    <property type="match status" value="1"/>
</dbReference>
<feature type="domain" description="Protein kinase" evidence="12">
    <location>
        <begin position="674"/>
        <end position="953"/>
    </location>
</feature>
<dbReference type="InterPro" id="IPR001054">
    <property type="entry name" value="A/G_cyclase"/>
</dbReference>
<feature type="compositionally biased region" description="Polar residues" evidence="11">
    <location>
        <begin position="1164"/>
        <end position="1183"/>
    </location>
</feature>
<dbReference type="GO" id="GO:0005524">
    <property type="term" value="F:ATP binding"/>
    <property type="evidence" value="ECO:0007669"/>
    <property type="project" value="InterPro"/>
</dbReference>
<feature type="compositionally biased region" description="Low complexity" evidence="11">
    <location>
        <begin position="1068"/>
        <end position="1078"/>
    </location>
</feature>
<feature type="compositionally biased region" description="Polar residues" evidence="11">
    <location>
        <begin position="1002"/>
        <end position="1020"/>
    </location>
</feature>
<dbReference type="Pfam" id="PF00211">
    <property type="entry name" value="Guanylate_cyc"/>
    <property type="match status" value="1"/>
</dbReference>
<keyword evidence="15" id="KW-1185">Reference proteome</keyword>
<dbReference type="GO" id="GO:0005886">
    <property type="term" value="C:plasma membrane"/>
    <property type="evidence" value="ECO:0007669"/>
    <property type="project" value="TreeGrafter"/>
</dbReference>
<dbReference type="GO" id="GO:0004672">
    <property type="term" value="F:protein kinase activity"/>
    <property type="evidence" value="ECO:0007669"/>
    <property type="project" value="InterPro"/>
</dbReference>
<feature type="region of interest" description="Disordered" evidence="11">
    <location>
        <begin position="951"/>
        <end position="980"/>
    </location>
</feature>
<evidence type="ECO:0000259" key="12">
    <source>
        <dbReference type="PROSITE" id="PS50011"/>
    </source>
</evidence>
<dbReference type="GO" id="GO:0004016">
    <property type="term" value="F:adenylate cyclase activity"/>
    <property type="evidence" value="ECO:0007669"/>
    <property type="project" value="TreeGrafter"/>
</dbReference>
<evidence type="ECO:0000313" key="15">
    <source>
        <dbReference type="Proteomes" id="UP001283361"/>
    </source>
</evidence>
<dbReference type="PANTHER" id="PTHR11920">
    <property type="entry name" value="GUANYLYL CYCLASE"/>
    <property type="match status" value="1"/>
</dbReference>
<sequence>MADLRGKIAGRTRSDYRSRQNTELGILPKRVLDITYDVQPETDGFKNFLSEILDISKITINPNCSNYEYGIHSMLVSDGIYVVAGAFNSSLAQNISVTEGAAVANTTHGSTFLGLYHMIEMDEKATRRPRFMLHNIQGGCYKPIGRTRPDGSGLEFIDRNIVWPGGGNVTPAGQPRCGWMEELCPSVTSNDTLIASRIAVSNDTLIASRIVVSNDTLIASRIAVSNDTLSAFRIVVSNDTMSASRIVLSNDILSASRIVVSNDTLNAFRIVVSNDTLSAFRIVVSNDTLSAFRIVVSNDTLGASRIVVSNDTLSASRIVVSNDTLSASRIVVPNDTLSAFRIVVSNDTLNAFRIVVSNDTMSASRIVLSNDILSASRIVVSNDTLNAFRIVVSNDTLSAFRIVVSNDTLSASRIVVSNDTLGASRIVVSNDTLSASRIVVSNDTLSASRIVVSNDTLSAFRIVVSNDTLNAFRIVVSNFTLSASRIVVSNDTLSAFRIVVSNYTLSASRIVVSNDTLSAFRIVVSNDTLSASRIVVSNDTLSAFRIVVSNDTLSAFRIVVSNDTLSAFRIVVSSDTLSTSRIVLSNDTLSFLCDRQPNSPGDSIIIAIIIIWRRNLKSRLLATDWLLDWAVIEPRLYYPSIPGYVGVGSTRHLGGSLESLSTLRSEGSDCMAGAGPAKMDGLGGTHSAAPTTTTMSGGMLFRCPVVKMDVEGVWAIKFIRKPSLSLTQSVKKELNLVRSLKHQNVNAFMGACVKPGHMCVMWAYSPKGSLLDLIHSGIFKMDLMFQLSFAQDIIKGLAYIHKSELTCHGRLKSTNVVVDAGLTCKLTDVHMPRLREGEEDLDEDDPNYWFQHVWTAPELLREGSDVDHQRADIYSYGIVLYEIMLRRKPYVTESVSRLLIEPCWQSVIECVREPEKLTDFLENPAVSDNIPEVTETDDNEEVLGSFISGQPSLLGSDFPGARRSVSQGTPSTSDRGSKFQDQVQHISYWNSFRNHYQRNRQSFLSHRTQGRSTNSSSLKPDSTDLDRPKSTSVLLPEEPPHKITPARSLSMTPAPLTEPRRNRLYGTSRRSSCDSSLSTPAQEPIASHPEPESAKVQSPLVPHTCISSNIHQSAASQLANPLTSQTYHSSLSPTPLPSILQKKSSSPPRQRRKPRISPLPQEDNLLSTPQPATHPQNNNNSLLSGIAEDHKPHLIVTSFLTQNETALDSFSSATANTVGANKTGNVQSLHDAHNSSAHSCATNPSKTIGQPTSLTDTPSPAPDLPQEPESGLKLPVLKTSGQSPNAVSPVPGGMPGMNISWVESVPHSDHRVITPGAAKGITSPKRTASKLGDHKLLPIHFPASPMVISVGSPEHHASCPQEKESSSPASPPSCCCCPKLKKSPSQPDCKRKTPEKIFTHDLHLDMAPSENSVNKRYDWPDSCERAISTGKSENNTDSRRVCSPSEASAHARSHVTLSSRPSTGQLHRTASAMTVKAPQLMRPEIPYWHSGSGGRAGSISTATGQPAAQGATRGRAMSVDRSKLDVNAPSGEGRASALDIFSRSSFYNRRGHGVGAGAGRARDKGSQMIELMKQCWAEEPDQRPSADAIIKKIRALTTGRSLSDNIEKIVSRYSEQLEVTVNERTRRLEEEKAKYFRVLCEVIPQKYVSALVSGNKVEAESFSNVTIFFSDIVGFTSICGRCSPQEVLDFLNELYTNFDIVLNNYKVYKVETIGDAYMVAGGIPEPTPDHAQQIAYLALHLLSVSTAVKAPYVTQDGVRTKRNLRLRIGLNSGPVVAGIVGEKMPRYCLYGNTVNIASRMESNGKALRVHMSKETTQELQAMGGFDISYRGMISVKGKDMPVPTYWLNNSFTHPFDLPDWTTPEDGD</sequence>
<feature type="region of interest" description="Disordered" evidence="11">
    <location>
        <begin position="1124"/>
        <end position="1184"/>
    </location>
</feature>
<evidence type="ECO:0000256" key="6">
    <source>
        <dbReference type="ARBA" id="ARBA00023136"/>
    </source>
</evidence>
<evidence type="ECO:0000256" key="9">
    <source>
        <dbReference type="RuleBase" id="RU000405"/>
    </source>
</evidence>
<accession>A0AAE1CRR8</accession>
<feature type="region of interest" description="Disordered" evidence="11">
    <location>
        <begin position="1491"/>
        <end position="1518"/>
    </location>
</feature>
<feature type="compositionally biased region" description="Polar residues" evidence="11">
    <location>
        <begin position="964"/>
        <end position="980"/>
    </location>
</feature>
<dbReference type="PROSITE" id="PS00452">
    <property type="entry name" value="GUANYLATE_CYCLASE_1"/>
    <property type="match status" value="1"/>
</dbReference>
<evidence type="ECO:0000256" key="11">
    <source>
        <dbReference type="SAM" id="MobiDB-lite"/>
    </source>
</evidence>
<keyword evidence="7 9" id="KW-0456">Lyase</keyword>
<comment type="caution">
    <text evidence="14">The sequence shown here is derived from an EMBL/GenBank/DDBJ whole genome shotgun (WGS) entry which is preliminary data.</text>
</comment>
<dbReference type="SMART" id="SM00044">
    <property type="entry name" value="CYCc"/>
    <property type="match status" value="1"/>
</dbReference>
<feature type="compositionally biased region" description="Polar residues" evidence="11">
    <location>
        <begin position="1221"/>
        <end position="1258"/>
    </location>
</feature>
<dbReference type="EMBL" id="JAWDGP010007030">
    <property type="protein sequence ID" value="KAK3731097.1"/>
    <property type="molecule type" value="Genomic_DNA"/>
</dbReference>
<feature type="domain" description="Guanylate cyclase" evidence="13">
    <location>
        <begin position="1666"/>
        <end position="1801"/>
    </location>
</feature>
<dbReference type="Gene3D" id="1.10.510.10">
    <property type="entry name" value="Transferase(Phosphotransferase) domain 1"/>
    <property type="match status" value="2"/>
</dbReference>
<comment type="catalytic activity">
    <reaction evidence="10">
        <text>GTP = 3',5'-cyclic GMP + diphosphate</text>
        <dbReference type="Rhea" id="RHEA:13665"/>
        <dbReference type="ChEBI" id="CHEBI:33019"/>
        <dbReference type="ChEBI" id="CHEBI:37565"/>
        <dbReference type="ChEBI" id="CHEBI:57746"/>
        <dbReference type="EC" id="4.6.1.2"/>
    </reaction>
</comment>
<dbReference type="InterPro" id="IPR029787">
    <property type="entry name" value="Nucleotide_cyclase"/>
</dbReference>
<dbReference type="SUPFAM" id="SSF56112">
    <property type="entry name" value="Protein kinase-like (PK-like)"/>
    <property type="match status" value="1"/>
</dbReference>
<dbReference type="Proteomes" id="UP001283361">
    <property type="component" value="Unassembled WGS sequence"/>
</dbReference>
<dbReference type="GO" id="GO:0001653">
    <property type="term" value="F:peptide receptor activity"/>
    <property type="evidence" value="ECO:0007669"/>
    <property type="project" value="TreeGrafter"/>
</dbReference>
<dbReference type="EC" id="4.6.1.2" evidence="2 10"/>
<feature type="compositionally biased region" description="Low complexity" evidence="11">
    <location>
        <begin position="1501"/>
        <end position="1516"/>
    </location>
</feature>
<dbReference type="InterPro" id="IPR001245">
    <property type="entry name" value="Ser-Thr/Tyr_kinase_cat_dom"/>
</dbReference>
<keyword evidence="6" id="KW-0472">Membrane</keyword>
<dbReference type="PROSITE" id="PS50125">
    <property type="entry name" value="GUANYLATE_CYCLASE_2"/>
    <property type="match status" value="1"/>
</dbReference>
<dbReference type="FunFam" id="3.30.70.1230:FF:000030">
    <property type="entry name" value="Si:ch211-215j19.12"/>
    <property type="match status" value="1"/>
</dbReference>
<evidence type="ECO:0000256" key="7">
    <source>
        <dbReference type="ARBA" id="ARBA00023239"/>
    </source>
</evidence>
<comment type="similarity">
    <text evidence="9">Belongs to the adenylyl cyclase class-4/guanylyl cyclase family.</text>
</comment>
<dbReference type="GO" id="GO:0004383">
    <property type="term" value="F:guanylate cyclase activity"/>
    <property type="evidence" value="ECO:0007669"/>
    <property type="project" value="UniProtKB-EC"/>
</dbReference>
<evidence type="ECO:0000313" key="14">
    <source>
        <dbReference type="EMBL" id="KAK3731097.1"/>
    </source>
</evidence>
<dbReference type="GO" id="GO:0035556">
    <property type="term" value="P:intracellular signal transduction"/>
    <property type="evidence" value="ECO:0007669"/>
    <property type="project" value="InterPro"/>
</dbReference>
<dbReference type="Gene3D" id="3.40.50.2300">
    <property type="match status" value="1"/>
</dbReference>
<dbReference type="SUPFAM" id="SSF55073">
    <property type="entry name" value="Nucleotide cyclase"/>
    <property type="match status" value="1"/>
</dbReference>
<evidence type="ECO:0000256" key="10">
    <source>
        <dbReference type="RuleBase" id="RU003431"/>
    </source>
</evidence>